<protein>
    <submittedName>
        <fullName evidence="3">Uncharacterized protein</fullName>
    </submittedName>
</protein>
<gene>
    <name evidence="3" type="ORF">GQ607_005075</name>
</gene>
<reference evidence="3 4" key="1">
    <citation type="submission" date="2019-12" db="EMBL/GenBank/DDBJ databases">
        <title>A genome sequence resource for the geographically widespread anthracnose pathogen Colletotrichum asianum.</title>
        <authorList>
            <person name="Meng Y."/>
        </authorList>
    </citation>
    <scope>NUCLEOTIDE SEQUENCE [LARGE SCALE GENOMIC DNA]</scope>
    <source>
        <strain evidence="3 4">ICMP 18580</strain>
    </source>
</reference>
<dbReference type="PANTHER" id="PTHR46910:SF13">
    <property type="entry name" value="SPECIFIC TRANSCRIPTION FACTOR, PUTATIVE (AFU_ORTHOLOGUE AFUA_4G06190)-RELATED"/>
    <property type="match status" value="1"/>
</dbReference>
<dbReference type="InterPro" id="IPR050987">
    <property type="entry name" value="AtrR-like"/>
</dbReference>
<name>A0A8H3ZV48_9PEZI</name>
<dbReference type="CDD" id="cd12148">
    <property type="entry name" value="fungal_TF_MHR"/>
    <property type="match status" value="1"/>
</dbReference>
<dbReference type="EMBL" id="WOWK01000021">
    <property type="protein sequence ID" value="KAF0327866.1"/>
    <property type="molecule type" value="Genomic_DNA"/>
</dbReference>
<evidence type="ECO:0000256" key="1">
    <source>
        <dbReference type="ARBA" id="ARBA00023242"/>
    </source>
</evidence>
<evidence type="ECO:0000313" key="3">
    <source>
        <dbReference type="EMBL" id="KAF0327866.1"/>
    </source>
</evidence>
<dbReference type="PANTHER" id="PTHR46910">
    <property type="entry name" value="TRANSCRIPTION FACTOR PDR1"/>
    <property type="match status" value="1"/>
</dbReference>
<sequence length="421" mass="46667">MGIQPAILDKSTPKSNSASNMPSQLAHYGSFRKLLAQDPLWEISLEDATDHIKQWFSGTGFLYAVVSEEQMLGVAGNVFSTLQSVKIHETRSQGALVECLLHSDTNKLKLILAICLNLESGSCNELAQRLFQSATEAGEGLLWGANSINNIQLLVLMNGQDPMMTALLDWTRLAGKTWYALNNQVEKEGELNIDEIEYLDYRIEKWHQLLDDELKLKTIEPGQEVRQVQAILFLRKSHLHNLVCRPVLQSATRIAQYQSHAHKAVSVARDSLQMLSSLNENTTIIKRNPLFYKHLLLTAFGNLLLAVVNASSMFCDKVTVEFDIALEMIRTLNNKSPLLLALWERLQGLQKLRAQLSASSATASSSGGAGEQGEGVESPSDAFLFGDTGDIMFFDQLNDFFDLTPVSTSCAASNWTFLVGD</sequence>
<keyword evidence="1" id="KW-0539">Nucleus</keyword>
<organism evidence="3 4">
    <name type="scientific">Colletotrichum asianum</name>
    <dbReference type="NCBI Taxonomy" id="702518"/>
    <lineage>
        <taxon>Eukaryota</taxon>
        <taxon>Fungi</taxon>
        <taxon>Dikarya</taxon>
        <taxon>Ascomycota</taxon>
        <taxon>Pezizomycotina</taxon>
        <taxon>Sordariomycetes</taxon>
        <taxon>Hypocreomycetidae</taxon>
        <taxon>Glomerellales</taxon>
        <taxon>Glomerellaceae</taxon>
        <taxon>Colletotrichum</taxon>
        <taxon>Colletotrichum gloeosporioides species complex</taxon>
    </lineage>
</organism>
<feature type="region of interest" description="Disordered" evidence="2">
    <location>
        <begin position="1"/>
        <end position="21"/>
    </location>
</feature>
<dbReference type="Proteomes" id="UP000434172">
    <property type="component" value="Unassembled WGS sequence"/>
</dbReference>
<dbReference type="AlphaFoldDB" id="A0A8H3ZV48"/>
<evidence type="ECO:0000313" key="4">
    <source>
        <dbReference type="Proteomes" id="UP000434172"/>
    </source>
</evidence>
<accession>A0A8H3ZV48</accession>
<dbReference type="GO" id="GO:0003700">
    <property type="term" value="F:DNA-binding transcription factor activity"/>
    <property type="evidence" value="ECO:0007669"/>
    <property type="project" value="InterPro"/>
</dbReference>
<keyword evidence="4" id="KW-1185">Reference proteome</keyword>
<dbReference type="OrthoDB" id="3971593at2759"/>
<proteinExistence type="predicted"/>
<evidence type="ECO:0000256" key="2">
    <source>
        <dbReference type="SAM" id="MobiDB-lite"/>
    </source>
</evidence>
<comment type="caution">
    <text evidence="3">The sequence shown here is derived from an EMBL/GenBank/DDBJ whole genome shotgun (WGS) entry which is preliminary data.</text>
</comment>